<evidence type="ECO:0000256" key="8">
    <source>
        <dbReference type="SAM" id="Phobius"/>
    </source>
</evidence>
<sequence>MHGSTTDPERERGDRNRVNPAQLQTLRIRLCFMILVVDCLAIFGGCLLGNYIRFHDPLSPVGINLFAAVLPLYVGIAINSDAYSSEILSDVQTGLSRAILAYVFAVFAVFFLAFYMKVGADMSRMTSGVAIAATFLTLAAARYLCFAYIKLRTGMRLVYDLMICDEVACDAPPHMHVLDTVRDKLRPDTGDPHMLNRLAKRLRGVDRVVIACPPERRYIWSVLLKGSSVNGYILADELDKLSPIGIGSMSGRHTLAVSVAPLDMGRRAAKRILDLAITIPALVFLSPVLLAVAIAIKLDSRGPVFFLQPRVGRGNRLFLVYKFRSMRSDRTDKSGNKSVSKHDDRVTRIGRFIRATSIDELPQLFNILRGDMSLVGPRPHALGSLAGDELFWEVDERYWVRHALKPGLTGLAQVRGYRGETKERKDLADRLNADLEYLSGWTIWRDISILAGTLRVIVHKNAY</sequence>
<comment type="similarity">
    <text evidence="2">Belongs to the bacterial sugar transferase family.</text>
</comment>
<evidence type="ECO:0000313" key="11">
    <source>
        <dbReference type="Proteomes" id="UP000727456"/>
    </source>
</evidence>
<accession>A0ABX0TQC8</accession>
<evidence type="ECO:0000256" key="6">
    <source>
        <dbReference type="ARBA" id="ARBA00023136"/>
    </source>
</evidence>
<name>A0ABX0TQC8_9SPHN</name>
<evidence type="ECO:0000256" key="3">
    <source>
        <dbReference type="ARBA" id="ARBA00022679"/>
    </source>
</evidence>
<dbReference type="PANTHER" id="PTHR30576">
    <property type="entry name" value="COLANIC BIOSYNTHESIS UDP-GLUCOSE LIPID CARRIER TRANSFERASE"/>
    <property type="match status" value="1"/>
</dbReference>
<gene>
    <name evidence="10" type="ORF">FHS31_001344</name>
</gene>
<evidence type="ECO:0000256" key="7">
    <source>
        <dbReference type="ARBA" id="ARBA00023169"/>
    </source>
</evidence>
<feature type="domain" description="Bacterial sugar transferase" evidence="9">
    <location>
        <begin position="270"/>
        <end position="458"/>
    </location>
</feature>
<dbReference type="EMBL" id="JAAOZC010000003">
    <property type="protein sequence ID" value="NIJ07734.1"/>
    <property type="molecule type" value="Genomic_DNA"/>
</dbReference>
<evidence type="ECO:0000256" key="2">
    <source>
        <dbReference type="ARBA" id="ARBA00006464"/>
    </source>
</evidence>
<evidence type="ECO:0000256" key="4">
    <source>
        <dbReference type="ARBA" id="ARBA00022692"/>
    </source>
</evidence>
<evidence type="ECO:0000313" key="10">
    <source>
        <dbReference type="EMBL" id="NIJ07734.1"/>
    </source>
</evidence>
<evidence type="ECO:0000259" key="9">
    <source>
        <dbReference type="Pfam" id="PF02397"/>
    </source>
</evidence>
<dbReference type="InterPro" id="IPR017475">
    <property type="entry name" value="EPS_sugar_tfrase"/>
</dbReference>
<feature type="transmembrane region" description="Helical" evidence="8">
    <location>
        <begin position="58"/>
        <end position="78"/>
    </location>
</feature>
<evidence type="ECO:0000256" key="5">
    <source>
        <dbReference type="ARBA" id="ARBA00022989"/>
    </source>
</evidence>
<feature type="transmembrane region" description="Helical" evidence="8">
    <location>
        <begin position="99"/>
        <end position="116"/>
    </location>
</feature>
<dbReference type="NCBIfam" id="TIGR03025">
    <property type="entry name" value="EPS_sugtrans"/>
    <property type="match status" value="1"/>
</dbReference>
<dbReference type="InterPro" id="IPR003362">
    <property type="entry name" value="Bact_transf"/>
</dbReference>
<protein>
    <submittedName>
        <fullName evidence="10">Exopolysaccharide biosynthesis polyprenyl glycosylphosphotransferase</fullName>
    </submittedName>
</protein>
<dbReference type="PANTHER" id="PTHR30576:SF0">
    <property type="entry name" value="UNDECAPRENYL-PHOSPHATE N-ACETYLGALACTOSAMINYL 1-PHOSPHATE TRANSFERASE-RELATED"/>
    <property type="match status" value="1"/>
</dbReference>
<keyword evidence="7" id="KW-0270">Exopolysaccharide synthesis</keyword>
<comment type="subcellular location">
    <subcellularLocation>
        <location evidence="1">Membrane</location>
        <topology evidence="1">Multi-pass membrane protein</topology>
    </subcellularLocation>
</comment>
<feature type="transmembrane region" description="Helical" evidence="8">
    <location>
        <begin position="272"/>
        <end position="296"/>
    </location>
</feature>
<keyword evidence="4 8" id="KW-0812">Transmembrane</keyword>
<comment type="caution">
    <text evidence="10">The sequence shown here is derived from an EMBL/GenBank/DDBJ whole genome shotgun (WGS) entry which is preliminary data.</text>
</comment>
<keyword evidence="3" id="KW-0808">Transferase</keyword>
<dbReference type="Pfam" id="PF02397">
    <property type="entry name" value="Bac_transf"/>
    <property type="match status" value="1"/>
</dbReference>
<organism evidence="10 11">
    <name type="scientific">Sphingomonas vulcanisoli</name>
    <dbReference type="NCBI Taxonomy" id="1658060"/>
    <lineage>
        <taxon>Bacteria</taxon>
        <taxon>Pseudomonadati</taxon>
        <taxon>Pseudomonadota</taxon>
        <taxon>Alphaproteobacteria</taxon>
        <taxon>Sphingomonadales</taxon>
        <taxon>Sphingomonadaceae</taxon>
        <taxon>Sphingomonas</taxon>
    </lineage>
</organism>
<keyword evidence="11" id="KW-1185">Reference proteome</keyword>
<proteinExistence type="inferred from homology"/>
<reference evidence="10 11" key="1">
    <citation type="submission" date="2020-03" db="EMBL/GenBank/DDBJ databases">
        <title>Genomic Encyclopedia of Type Strains, Phase III (KMG-III): the genomes of soil and plant-associated and newly described type strains.</title>
        <authorList>
            <person name="Whitman W."/>
        </authorList>
    </citation>
    <scope>NUCLEOTIDE SEQUENCE [LARGE SCALE GENOMIC DNA]</scope>
    <source>
        <strain evidence="10 11">CECT 8804</strain>
    </source>
</reference>
<keyword evidence="5 8" id="KW-1133">Transmembrane helix</keyword>
<keyword evidence="6 8" id="KW-0472">Membrane</keyword>
<dbReference type="Proteomes" id="UP000727456">
    <property type="component" value="Unassembled WGS sequence"/>
</dbReference>
<feature type="transmembrane region" description="Helical" evidence="8">
    <location>
        <begin position="30"/>
        <end position="52"/>
    </location>
</feature>
<dbReference type="RefSeq" id="WP_167072611.1">
    <property type="nucleotide sequence ID" value="NZ_JAAOZC010000003.1"/>
</dbReference>
<evidence type="ECO:0000256" key="1">
    <source>
        <dbReference type="ARBA" id="ARBA00004141"/>
    </source>
</evidence>
<feature type="transmembrane region" description="Helical" evidence="8">
    <location>
        <begin position="128"/>
        <end position="149"/>
    </location>
</feature>